<reference evidence="1" key="1">
    <citation type="submission" date="2020-05" db="EMBL/GenBank/DDBJ databases">
        <authorList>
            <person name="Chiriac C."/>
            <person name="Salcher M."/>
            <person name="Ghai R."/>
            <person name="Kavagutti S V."/>
        </authorList>
    </citation>
    <scope>NUCLEOTIDE SEQUENCE</scope>
</reference>
<organism evidence="1">
    <name type="scientific">freshwater metagenome</name>
    <dbReference type="NCBI Taxonomy" id="449393"/>
    <lineage>
        <taxon>unclassified sequences</taxon>
        <taxon>metagenomes</taxon>
        <taxon>ecological metagenomes</taxon>
    </lineage>
</organism>
<gene>
    <name evidence="1" type="ORF">UFOPK3543_02106</name>
</gene>
<dbReference type="AlphaFoldDB" id="A0A6J7HPQ3"/>
<evidence type="ECO:0000313" key="1">
    <source>
        <dbReference type="EMBL" id="CAB4921422.1"/>
    </source>
</evidence>
<proteinExistence type="predicted"/>
<accession>A0A6J7HPQ3</accession>
<name>A0A6J7HPQ3_9ZZZZ</name>
<protein>
    <submittedName>
        <fullName evidence="1">Unannotated protein</fullName>
    </submittedName>
</protein>
<dbReference type="EMBL" id="CAFBMH010000092">
    <property type="protein sequence ID" value="CAB4921422.1"/>
    <property type="molecule type" value="Genomic_DNA"/>
</dbReference>
<sequence length="104" mass="11759">MREVSYFMNMAMNIEDRRRSDRELLRHYLDARRAFGASEITFDDAFLAHRVHAAYCVPASCQVVTFPANMSEGRRVFSDAFLARAEAAITDLDARGALREVAGL</sequence>